<organism evidence="1 2">
    <name type="scientific">Flavonifractor plautii</name>
    <name type="common">Fusobacterium plautii</name>
    <dbReference type="NCBI Taxonomy" id="292800"/>
    <lineage>
        <taxon>Bacteria</taxon>
        <taxon>Bacillati</taxon>
        <taxon>Bacillota</taxon>
        <taxon>Clostridia</taxon>
        <taxon>Eubacteriales</taxon>
        <taxon>Oscillospiraceae</taxon>
        <taxon>Flavonifractor</taxon>
    </lineage>
</organism>
<proteinExistence type="predicted"/>
<evidence type="ECO:0000313" key="2">
    <source>
        <dbReference type="Proteomes" id="UP000095746"/>
    </source>
</evidence>
<dbReference type="AlphaFoldDB" id="A0A174N7U5"/>
<name>A0A174N7U5_FLAPL</name>
<sequence length="37" mass="4189">MDALSTSRARMTVKAAVASLEERIYSHFFLTERVIST</sequence>
<dbReference type="EMBL" id="CYZT01000351">
    <property type="protein sequence ID" value="CUP42009.1"/>
    <property type="molecule type" value="Genomic_DNA"/>
</dbReference>
<gene>
    <name evidence="1" type="ORF">ERS852411_03112</name>
</gene>
<reference evidence="1 2" key="1">
    <citation type="submission" date="2015-09" db="EMBL/GenBank/DDBJ databases">
        <authorList>
            <consortium name="Pathogen Informatics"/>
        </authorList>
    </citation>
    <scope>NUCLEOTIDE SEQUENCE [LARGE SCALE GENOMIC DNA]</scope>
    <source>
        <strain evidence="1 2">2789STDY5608854</strain>
    </source>
</reference>
<protein>
    <submittedName>
        <fullName evidence="1">Uncharacterized protein</fullName>
    </submittedName>
</protein>
<dbReference type="Proteomes" id="UP000095746">
    <property type="component" value="Unassembled WGS sequence"/>
</dbReference>
<accession>A0A174N7U5</accession>
<evidence type="ECO:0000313" key="1">
    <source>
        <dbReference type="EMBL" id="CUP42009.1"/>
    </source>
</evidence>